<dbReference type="STRING" id="401625.A0A0P1BKQ7"/>
<proteinExistence type="inferred from homology"/>
<feature type="region of interest" description="Disordered" evidence="13">
    <location>
        <begin position="246"/>
        <end position="273"/>
    </location>
</feature>
<keyword evidence="10" id="KW-0460">Magnesium</keyword>
<organism evidence="15 16">
    <name type="scientific">Ceraceosorus bombacis</name>
    <dbReference type="NCBI Taxonomy" id="401625"/>
    <lineage>
        <taxon>Eukaryota</taxon>
        <taxon>Fungi</taxon>
        <taxon>Dikarya</taxon>
        <taxon>Basidiomycota</taxon>
        <taxon>Ustilaginomycotina</taxon>
        <taxon>Exobasidiomycetes</taxon>
        <taxon>Ceraceosorales</taxon>
        <taxon>Ceraceosoraceae</taxon>
        <taxon>Ceraceosorus</taxon>
    </lineage>
</organism>
<dbReference type="InterPro" id="IPR000687">
    <property type="entry name" value="RIO_kinase"/>
</dbReference>
<evidence type="ECO:0000256" key="4">
    <source>
        <dbReference type="ARBA" id="ARBA00022527"/>
    </source>
</evidence>
<feature type="compositionally biased region" description="Acidic residues" evidence="13">
    <location>
        <begin position="486"/>
        <end position="499"/>
    </location>
</feature>
<evidence type="ECO:0000256" key="2">
    <source>
        <dbReference type="ARBA" id="ARBA00009196"/>
    </source>
</evidence>
<dbReference type="SMART" id="SM00090">
    <property type="entry name" value="RIO"/>
    <property type="match status" value="1"/>
</dbReference>
<dbReference type="PANTHER" id="PTHR45852:SF1">
    <property type="entry name" value="SERINE_THREONINE-PROTEIN KINASE RIO2"/>
    <property type="match status" value="1"/>
</dbReference>
<dbReference type="InterPro" id="IPR018935">
    <property type="entry name" value="RIO_kinase_CS"/>
</dbReference>
<dbReference type="PANTHER" id="PTHR45852">
    <property type="entry name" value="SER/THR-PROTEIN KINASE RIO2"/>
    <property type="match status" value="1"/>
</dbReference>
<keyword evidence="8" id="KW-0418">Kinase</keyword>
<keyword evidence="4" id="KW-0723">Serine/threonine-protein kinase</keyword>
<dbReference type="Proteomes" id="UP000054845">
    <property type="component" value="Unassembled WGS sequence"/>
</dbReference>
<dbReference type="SUPFAM" id="SSF56112">
    <property type="entry name" value="Protein kinase-like (PK-like)"/>
    <property type="match status" value="1"/>
</dbReference>
<keyword evidence="9" id="KW-0067">ATP-binding</keyword>
<evidence type="ECO:0000256" key="5">
    <source>
        <dbReference type="ARBA" id="ARBA00022679"/>
    </source>
</evidence>
<evidence type="ECO:0000313" key="16">
    <source>
        <dbReference type="Proteomes" id="UP000054845"/>
    </source>
</evidence>
<dbReference type="EMBL" id="CCYA01000391">
    <property type="protein sequence ID" value="CEH16829.1"/>
    <property type="molecule type" value="Genomic_DNA"/>
</dbReference>
<feature type="region of interest" description="Disordered" evidence="13">
    <location>
        <begin position="405"/>
        <end position="429"/>
    </location>
</feature>
<dbReference type="GO" id="GO:0046872">
    <property type="term" value="F:metal ion binding"/>
    <property type="evidence" value="ECO:0007669"/>
    <property type="project" value="UniProtKB-KW"/>
</dbReference>
<dbReference type="InterPro" id="IPR036388">
    <property type="entry name" value="WH-like_DNA-bd_sf"/>
</dbReference>
<evidence type="ECO:0000256" key="9">
    <source>
        <dbReference type="ARBA" id="ARBA00022840"/>
    </source>
</evidence>
<feature type="domain" description="RIO kinase" evidence="14">
    <location>
        <begin position="66"/>
        <end position="270"/>
    </location>
</feature>
<dbReference type="InterPro" id="IPR036390">
    <property type="entry name" value="WH_DNA-bd_sf"/>
</dbReference>
<reference evidence="15 16" key="1">
    <citation type="submission" date="2014-09" db="EMBL/GenBank/DDBJ databases">
        <authorList>
            <person name="Magalhaes I.L.F."/>
            <person name="Oliveira U."/>
            <person name="Santos F.R."/>
            <person name="Vidigal T.H.D.A."/>
            <person name="Brescovit A.D."/>
            <person name="Santos A.J."/>
        </authorList>
    </citation>
    <scope>NUCLEOTIDE SEQUENCE [LARGE SCALE GENOMIC DNA]</scope>
</reference>
<dbReference type="Gene3D" id="1.10.510.10">
    <property type="entry name" value="Transferase(Phosphotransferase) domain 1"/>
    <property type="match status" value="1"/>
</dbReference>
<dbReference type="InterPro" id="IPR011009">
    <property type="entry name" value="Kinase-like_dom_sf"/>
</dbReference>
<feature type="compositionally biased region" description="Basic and acidic residues" evidence="13">
    <location>
        <begin position="405"/>
        <end position="417"/>
    </location>
</feature>
<name>A0A0P1BKQ7_9BASI</name>
<evidence type="ECO:0000259" key="14">
    <source>
        <dbReference type="SMART" id="SM00090"/>
    </source>
</evidence>
<sequence length="620" mass="69784">MKLDATDLRYLTSDEWRVLRAFETLSAHYEVVPTSALSSAVGCLNSSSLARIAGGLAKRNLVARVKNASYDGFRITYGGADWLAVKALREKGLEGTGPRVGVGKESDIYSVSTSFEDHPEAILKVHRLGRISFRAVKEKRDYLGKRQNASWMYLSKLAAKKEWEFMNALYAHSFPVPRPLAYSRHAVLMTRIPAYPLRQIATLPQEAIPLLFDQLMNLIVRLAKAGLVHGDFNEYNLLVLEKQSEDEVDAENRTYREETKDERLRDEREENMTADGVVEKGNGFERIVLRNASRTPSEADGRVCGDDDEHEKQDAGDEDSDVDDSEEEIDETEIHLQDGTTLSAVLIDFPQMVSVEHLNAEFFFDRDIDCVIRFFHKRFRYQVSREDCPKFGDYVSSDRAFRRAQKERERASRRSSDVEDGNGNALPAEDEDDLMLDVITDASGLAGLIKSRELEEYTSRLNVKDEGAPGEEADQSEDEDKREQTSETDDEDQEGEDENPYGRRTAVLEDRPPDMQGPDIPSMSRRPRQRRPGSHHGASTHSGPASARDASLPSRGAAEKALKEGDDRLIQLRIAAERERRQRKELKHHGKSKRGPNTGRKMPGGKAKGVAAKIRDADAF</sequence>
<dbReference type="SUPFAM" id="SSF46785">
    <property type="entry name" value="Winged helix' DNA-binding domain"/>
    <property type="match status" value="1"/>
</dbReference>
<keyword evidence="7" id="KW-0547">Nucleotide-binding</keyword>
<feature type="region of interest" description="Disordered" evidence="13">
    <location>
        <begin position="289"/>
        <end position="334"/>
    </location>
</feature>
<feature type="region of interest" description="Disordered" evidence="13">
    <location>
        <begin position="460"/>
        <end position="620"/>
    </location>
</feature>
<evidence type="ECO:0000256" key="6">
    <source>
        <dbReference type="ARBA" id="ARBA00022723"/>
    </source>
</evidence>
<keyword evidence="5" id="KW-0808">Transferase</keyword>
<dbReference type="InterPro" id="IPR030484">
    <property type="entry name" value="Rio2"/>
</dbReference>
<dbReference type="Pfam" id="PF01163">
    <property type="entry name" value="RIO1"/>
    <property type="match status" value="2"/>
</dbReference>
<protein>
    <recommendedName>
        <fullName evidence="3">non-specific serine/threonine protein kinase</fullName>
        <ecNumber evidence="3">2.7.11.1</ecNumber>
    </recommendedName>
</protein>
<dbReference type="Gene3D" id="3.30.200.20">
    <property type="entry name" value="Phosphorylase Kinase, domain 1"/>
    <property type="match status" value="1"/>
</dbReference>
<evidence type="ECO:0000256" key="3">
    <source>
        <dbReference type="ARBA" id="ARBA00012513"/>
    </source>
</evidence>
<dbReference type="GO" id="GO:0030688">
    <property type="term" value="C:preribosome, small subunit precursor"/>
    <property type="evidence" value="ECO:0007669"/>
    <property type="project" value="TreeGrafter"/>
</dbReference>
<keyword evidence="6" id="KW-0479">Metal-binding</keyword>
<evidence type="ECO:0000256" key="8">
    <source>
        <dbReference type="ARBA" id="ARBA00022777"/>
    </source>
</evidence>
<dbReference type="FunFam" id="3.30.200.20:FF:000052">
    <property type="entry name" value="Serine/threonine-protein kinase RIO2"/>
    <property type="match status" value="1"/>
</dbReference>
<dbReference type="GO" id="GO:0030490">
    <property type="term" value="P:maturation of SSU-rRNA"/>
    <property type="evidence" value="ECO:0007669"/>
    <property type="project" value="TreeGrafter"/>
</dbReference>
<dbReference type="OrthoDB" id="10258631at2759"/>
<dbReference type="Pfam" id="PF09202">
    <property type="entry name" value="Rio2_N"/>
    <property type="match status" value="1"/>
</dbReference>
<dbReference type="PROSITE" id="PS01245">
    <property type="entry name" value="RIO1"/>
    <property type="match status" value="1"/>
</dbReference>
<keyword evidence="16" id="KW-1185">Reference proteome</keyword>
<dbReference type="AlphaFoldDB" id="A0A0P1BKQ7"/>
<feature type="compositionally biased region" description="Acidic residues" evidence="13">
    <location>
        <begin position="316"/>
        <end position="331"/>
    </location>
</feature>
<comment type="cofactor">
    <cofactor evidence="1">
        <name>Mg(2+)</name>
        <dbReference type="ChEBI" id="CHEBI:18420"/>
    </cofactor>
</comment>
<dbReference type="GO" id="GO:0005524">
    <property type="term" value="F:ATP binding"/>
    <property type="evidence" value="ECO:0007669"/>
    <property type="project" value="UniProtKB-KW"/>
</dbReference>
<dbReference type="InterPro" id="IPR015285">
    <property type="entry name" value="RIO2_wHTH_N"/>
</dbReference>
<feature type="compositionally biased region" description="Acidic residues" evidence="13">
    <location>
        <begin position="468"/>
        <end position="478"/>
    </location>
</feature>
<comment type="catalytic activity">
    <reaction evidence="12">
        <text>L-seryl-[protein] + ATP = O-phospho-L-seryl-[protein] + ADP + H(+)</text>
        <dbReference type="Rhea" id="RHEA:17989"/>
        <dbReference type="Rhea" id="RHEA-COMP:9863"/>
        <dbReference type="Rhea" id="RHEA-COMP:11604"/>
        <dbReference type="ChEBI" id="CHEBI:15378"/>
        <dbReference type="ChEBI" id="CHEBI:29999"/>
        <dbReference type="ChEBI" id="CHEBI:30616"/>
        <dbReference type="ChEBI" id="CHEBI:83421"/>
        <dbReference type="ChEBI" id="CHEBI:456216"/>
        <dbReference type="EC" id="2.7.11.1"/>
    </reaction>
</comment>
<evidence type="ECO:0000256" key="13">
    <source>
        <dbReference type="SAM" id="MobiDB-lite"/>
    </source>
</evidence>
<evidence type="ECO:0000256" key="1">
    <source>
        <dbReference type="ARBA" id="ARBA00001946"/>
    </source>
</evidence>
<feature type="compositionally biased region" description="Basic and acidic residues" evidence="13">
    <location>
        <begin position="246"/>
        <end position="271"/>
    </location>
</feature>
<evidence type="ECO:0000256" key="10">
    <source>
        <dbReference type="ARBA" id="ARBA00022842"/>
    </source>
</evidence>
<dbReference type="Gene3D" id="1.10.10.10">
    <property type="entry name" value="Winged helix-like DNA-binding domain superfamily/Winged helix DNA-binding domain"/>
    <property type="match status" value="1"/>
</dbReference>
<evidence type="ECO:0000313" key="15">
    <source>
        <dbReference type="EMBL" id="CEH16829.1"/>
    </source>
</evidence>
<dbReference type="GO" id="GO:0005634">
    <property type="term" value="C:nucleus"/>
    <property type="evidence" value="ECO:0007669"/>
    <property type="project" value="TreeGrafter"/>
</dbReference>
<dbReference type="EC" id="2.7.11.1" evidence="3"/>
<dbReference type="CDD" id="cd05144">
    <property type="entry name" value="RIO2_C"/>
    <property type="match status" value="1"/>
</dbReference>
<evidence type="ECO:0000256" key="11">
    <source>
        <dbReference type="ARBA" id="ARBA00047899"/>
    </source>
</evidence>
<comment type="catalytic activity">
    <reaction evidence="11">
        <text>L-threonyl-[protein] + ATP = O-phospho-L-threonyl-[protein] + ADP + H(+)</text>
        <dbReference type="Rhea" id="RHEA:46608"/>
        <dbReference type="Rhea" id="RHEA-COMP:11060"/>
        <dbReference type="Rhea" id="RHEA-COMP:11605"/>
        <dbReference type="ChEBI" id="CHEBI:15378"/>
        <dbReference type="ChEBI" id="CHEBI:30013"/>
        <dbReference type="ChEBI" id="CHEBI:30616"/>
        <dbReference type="ChEBI" id="CHEBI:61977"/>
        <dbReference type="ChEBI" id="CHEBI:456216"/>
        <dbReference type="EC" id="2.7.11.1"/>
    </reaction>
</comment>
<feature type="compositionally biased region" description="Basic and acidic residues" evidence="13">
    <location>
        <begin position="297"/>
        <end position="315"/>
    </location>
</feature>
<dbReference type="GO" id="GO:0004674">
    <property type="term" value="F:protein serine/threonine kinase activity"/>
    <property type="evidence" value="ECO:0007669"/>
    <property type="project" value="UniProtKB-KW"/>
</dbReference>
<comment type="similarity">
    <text evidence="2">Belongs to the protein kinase superfamily. RIO-type Ser/Thr kinase family.</text>
</comment>
<feature type="compositionally biased region" description="Basic residues" evidence="13">
    <location>
        <begin position="583"/>
        <end position="594"/>
    </location>
</feature>
<feature type="compositionally biased region" description="Basic residues" evidence="13">
    <location>
        <begin position="525"/>
        <end position="534"/>
    </location>
</feature>
<accession>A0A0P1BKQ7</accession>
<dbReference type="InterPro" id="IPR018934">
    <property type="entry name" value="RIO_dom"/>
</dbReference>
<evidence type="ECO:0000256" key="7">
    <source>
        <dbReference type="ARBA" id="ARBA00022741"/>
    </source>
</evidence>
<dbReference type="GO" id="GO:0005829">
    <property type="term" value="C:cytosol"/>
    <property type="evidence" value="ECO:0007669"/>
    <property type="project" value="TreeGrafter"/>
</dbReference>
<feature type="compositionally biased region" description="Basic and acidic residues" evidence="13">
    <location>
        <begin position="557"/>
        <end position="582"/>
    </location>
</feature>
<evidence type="ECO:0000256" key="12">
    <source>
        <dbReference type="ARBA" id="ARBA00048679"/>
    </source>
</evidence>